<gene>
    <name evidence="1" type="ORF">LCGC14_0395600</name>
</gene>
<dbReference type="EMBL" id="LAZR01000334">
    <property type="protein sequence ID" value="KKN73994.1"/>
    <property type="molecule type" value="Genomic_DNA"/>
</dbReference>
<protein>
    <submittedName>
        <fullName evidence="1">Uncharacterized protein</fullName>
    </submittedName>
</protein>
<name>A0A0F9T471_9ZZZZ</name>
<proteinExistence type="predicted"/>
<reference evidence="1" key="1">
    <citation type="journal article" date="2015" name="Nature">
        <title>Complex archaea that bridge the gap between prokaryotes and eukaryotes.</title>
        <authorList>
            <person name="Spang A."/>
            <person name="Saw J.H."/>
            <person name="Jorgensen S.L."/>
            <person name="Zaremba-Niedzwiedzka K."/>
            <person name="Martijn J."/>
            <person name="Lind A.E."/>
            <person name="van Eijk R."/>
            <person name="Schleper C."/>
            <person name="Guy L."/>
            <person name="Ettema T.J."/>
        </authorList>
    </citation>
    <scope>NUCLEOTIDE SEQUENCE</scope>
</reference>
<organism evidence="1">
    <name type="scientific">marine sediment metagenome</name>
    <dbReference type="NCBI Taxonomy" id="412755"/>
    <lineage>
        <taxon>unclassified sequences</taxon>
        <taxon>metagenomes</taxon>
        <taxon>ecological metagenomes</taxon>
    </lineage>
</organism>
<evidence type="ECO:0000313" key="1">
    <source>
        <dbReference type="EMBL" id="KKN73994.1"/>
    </source>
</evidence>
<dbReference type="AlphaFoldDB" id="A0A0F9T471"/>
<accession>A0A0F9T471</accession>
<sequence>MAKLPCGCTPDASGFGYCKECKRKLNEKIWKAMGEKEKQYDQHFAPGQSQTLDNAISDYDRGSYEGCSCHINPPCSFCVGKDDEELNEEEKK</sequence>
<comment type="caution">
    <text evidence="1">The sequence shown here is derived from an EMBL/GenBank/DDBJ whole genome shotgun (WGS) entry which is preliminary data.</text>
</comment>